<keyword evidence="9" id="KW-1185">Reference proteome</keyword>
<dbReference type="PROSITE" id="PS50048">
    <property type="entry name" value="ZN2_CY6_FUNGAL_2"/>
    <property type="match status" value="1"/>
</dbReference>
<evidence type="ECO:0000313" key="9">
    <source>
        <dbReference type="Proteomes" id="UP001139887"/>
    </source>
</evidence>
<feature type="domain" description="Zn(2)-C6 fungal-type" evidence="7">
    <location>
        <begin position="14"/>
        <end position="44"/>
    </location>
</feature>
<organism evidence="8 9">
    <name type="scientific">Coemansia brasiliensis</name>
    <dbReference type="NCBI Taxonomy" id="2650707"/>
    <lineage>
        <taxon>Eukaryota</taxon>
        <taxon>Fungi</taxon>
        <taxon>Fungi incertae sedis</taxon>
        <taxon>Zoopagomycota</taxon>
        <taxon>Kickxellomycotina</taxon>
        <taxon>Kickxellomycetes</taxon>
        <taxon>Kickxellales</taxon>
        <taxon>Kickxellaceae</taxon>
        <taxon>Coemansia</taxon>
    </lineage>
</organism>
<name>A0A9W8I8X8_9FUNG</name>
<keyword evidence="2" id="KW-0479">Metal-binding</keyword>
<evidence type="ECO:0000313" key="8">
    <source>
        <dbReference type="EMBL" id="KAJ2845260.1"/>
    </source>
</evidence>
<dbReference type="PROSITE" id="PS00463">
    <property type="entry name" value="ZN2_CY6_FUNGAL_1"/>
    <property type="match status" value="1"/>
</dbReference>
<dbReference type="SMART" id="SM00066">
    <property type="entry name" value="GAL4"/>
    <property type="match status" value="1"/>
</dbReference>
<feature type="compositionally biased region" description="Polar residues" evidence="6">
    <location>
        <begin position="318"/>
        <end position="332"/>
    </location>
</feature>
<dbReference type="PANTHER" id="PTHR47338:SF5">
    <property type="entry name" value="ZN(II)2CYS6 TRANSCRIPTION FACTOR (EUROFUNG)"/>
    <property type="match status" value="1"/>
</dbReference>
<dbReference type="CDD" id="cd00067">
    <property type="entry name" value="GAL4"/>
    <property type="match status" value="1"/>
</dbReference>
<keyword evidence="4" id="KW-0804">Transcription</keyword>
<gene>
    <name evidence="8" type="ORF">IWW36_004854</name>
</gene>
<feature type="compositionally biased region" description="Polar residues" evidence="6">
    <location>
        <begin position="107"/>
        <end position="121"/>
    </location>
</feature>
<feature type="region of interest" description="Disordered" evidence="6">
    <location>
        <begin position="79"/>
        <end position="121"/>
    </location>
</feature>
<dbReference type="InterPro" id="IPR050815">
    <property type="entry name" value="TF_fung"/>
</dbReference>
<evidence type="ECO:0000256" key="6">
    <source>
        <dbReference type="SAM" id="MobiDB-lite"/>
    </source>
</evidence>
<feature type="compositionally biased region" description="Polar residues" evidence="6">
    <location>
        <begin position="271"/>
        <end position="285"/>
    </location>
</feature>
<comment type="subcellular location">
    <subcellularLocation>
        <location evidence="1">Nucleus</location>
    </subcellularLocation>
</comment>
<dbReference type="InterPro" id="IPR036864">
    <property type="entry name" value="Zn2-C6_fun-type_DNA-bd_sf"/>
</dbReference>
<reference evidence="8" key="1">
    <citation type="submission" date="2022-07" db="EMBL/GenBank/DDBJ databases">
        <title>Phylogenomic reconstructions and comparative analyses of Kickxellomycotina fungi.</title>
        <authorList>
            <person name="Reynolds N.K."/>
            <person name="Stajich J.E."/>
            <person name="Barry K."/>
            <person name="Grigoriev I.V."/>
            <person name="Crous P."/>
            <person name="Smith M.E."/>
        </authorList>
    </citation>
    <scope>NUCLEOTIDE SEQUENCE</scope>
    <source>
        <strain evidence="8">NRRL 1566</strain>
    </source>
</reference>
<evidence type="ECO:0000256" key="2">
    <source>
        <dbReference type="ARBA" id="ARBA00022723"/>
    </source>
</evidence>
<comment type="caution">
    <text evidence="8">The sequence shown here is derived from an EMBL/GenBank/DDBJ whole genome shotgun (WGS) entry which is preliminary data.</text>
</comment>
<evidence type="ECO:0000256" key="4">
    <source>
        <dbReference type="ARBA" id="ARBA00023163"/>
    </source>
</evidence>
<feature type="region of interest" description="Disordered" evidence="6">
    <location>
        <begin position="318"/>
        <end position="369"/>
    </location>
</feature>
<dbReference type="Proteomes" id="UP001139887">
    <property type="component" value="Unassembled WGS sequence"/>
</dbReference>
<dbReference type="EMBL" id="JANBUW010000847">
    <property type="protein sequence ID" value="KAJ2845260.1"/>
    <property type="molecule type" value="Genomic_DNA"/>
</dbReference>
<dbReference type="GO" id="GO:0008270">
    <property type="term" value="F:zinc ion binding"/>
    <property type="evidence" value="ECO:0007669"/>
    <property type="project" value="InterPro"/>
</dbReference>
<dbReference type="InterPro" id="IPR001138">
    <property type="entry name" value="Zn2Cys6_DnaBD"/>
</dbReference>
<evidence type="ECO:0000256" key="5">
    <source>
        <dbReference type="ARBA" id="ARBA00023242"/>
    </source>
</evidence>
<feature type="region of interest" description="Disordered" evidence="6">
    <location>
        <begin position="271"/>
        <end position="296"/>
    </location>
</feature>
<sequence>MSSIDPLSVPFLHSCERCRQKKRRCSGEKPACAWCRDHNIPCRYRRTLRFNKQLENMCPPSSIEALSVPIVLSDNQSRQALPQSAANPSNTSILPSRNGSLPHASEPPSTSGVPASRQASVSANDMLSADALARLFSVDMFPQTNQPAPDVLQVVNSYITPFFGSAPTMTPEYASLDNTEANVMANLGNVATERQRASPQEWMPVGFNDGQLQDVATEQLSQSFLDAEAMFTIDTDFAGHSSTDMFSMLAGSSEATPQVASALPLHMQGLTSNSLNPRLSASSGSGPADGRHQSISNSRAATVYAGIADTNSLLTDSKAGTLTSPDASSSGAQPAGLRRSNTDPYEYQKSSSSNSLKRKSPEAAQDGDSIMADDSIPHILKEYVAAIPGNPSAAVIYRIMRDSFKAPRMGMVSLNMELLWFMLHKSVLPRIVFYGHIASTIRFSVANFNVKSMVPPHIDESCYKLALEEVPLVKDCSAIWGAIALCMITRYEFQSSRYKEMTEH</sequence>
<dbReference type="PANTHER" id="PTHR47338">
    <property type="entry name" value="ZN(II)2CYS6 TRANSCRIPTION FACTOR (EUROFUNG)-RELATED"/>
    <property type="match status" value="1"/>
</dbReference>
<keyword evidence="3" id="KW-0805">Transcription regulation</keyword>
<dbReference type="AlphaFoldDB" id="A0A9W8I8X8"/>
<evidence type="ECO:0000259" key="7">
    <source>
        <dbReference type="PROSITE" id="PS50048"/>
    </source>
</evidence>
<dbReference type="GO" id="GO:0005634">
    <property type="term" value="C:nucleus"/>
    <property type="evidence" value="ECO:0007669"/>
    <property type="project" value="UniProtKB-SubCell"/>
</dbReference>
<feature type="non-terminal residue" evidence="8">
    <location>
        <position position="504"/>
    </location>
</feature>
<evidence type="ECO:0000256" key="1">
    <source>
        <dbReference type="ARBA" id="ARBA00004123"/>
    </source>
</evidence>
<dbReference type="SUPFAM" id="SSF57701">
    <property type="entry name" value="Zn2/Cys6 DNA-binding domain"/>
    <property type="match status" value="1"/>
</dbReference>
<keyword evidence="5" id="KW-0539">Nucleus</keyword>
<protein>
    <recommendedName>
        <fullName evidence="7">Zn(2)-C6 fungal-type domain-containing protein</fullName>
    </recommendedName>
</protein>
<dbReference type="OrthoDB" id="10261408at2759"/>
<dbReference type="Pfam" id="PF00172">
    <property type="entry name" value="Zn_clus"/>
    <property type="match status" value="1"/>
</dbReference>
<evidence type="ECO:0000256" key="3">
    <source>
        <dbReference type="ARBA" id="ARBA00023015"/>
    </source>
</evidence>
<dbReference type="Gene3D" id="4.10.240.10">
    <property type="entry name" value="Zn(2)-C6 fungal-type DNA-binding domain"/>
    <property type="match status" value="1"/>
</dbReference>
<dbReference type="GO" id="GO:0000981">
    <property type="term" value="F:DNA-binding transcription factor activity, RNA polymerase II-specific"/>
    <property type="evidence" value="ECO:0007669"/>
    <property type="project" value="InterPro"/>
</dbReference>
<proteinExistence type="predicted"/>
<feature type="compositionally biased region" description="Polar residues" evidence="6">
    <location>
        <begin position="79"/>
        <end position="99"/>
    </location>
</feature>
<accession>A0A9W8I8X8</accession>